<accession>A0ACB8RH53</accession>
<sequence length="194" mass="19665">MDSYRNTPKQSSRSVLYGVAAATAAAVFLLWTFTGTSSVETVHKAVAVLSGESGVAGTVTFAQSSKSGLVTVTGDIRGLGLSSEHGFHIHQLGDASNGCLSAGPHFNPFSKNHGAPTDSERHVGDLGNVKTDNSGSAKFTLEDKLISLNGPLSIIGRSVVVHAGTDDLGQGGDAESLKTGNAGARAACGIIGLS</sequence>
<protein>
    <submittedName>
        <fullName evidence="1">Uncharacterized protein</fullName>
    </submittedName>
</protein>
<comment type="caution">
    <text evidence="1">The sequence shown here is derived from an EMBL/GenBank/DDBJ whole genome shotgun (WGS) entry which is preliminary data.</text>
</comment>
<dbReference type="Proteomes" id="UP000814033">
    <property type="component" value="Unassembled WGS sequence"/>
</dbReference>
<keyword evidence="2" id="KW-1185">Reference proteome</keyword>
<name>A0ACB8RH53_9AGAM</name>
<evidence type="ECO:0000313" key="2">
    <source>
        <dbReference type="Proteomes" id="UP000814033"/>
    </source>
</evidence>
<evidence type="ECO:0000313" key="1">
    <source>
        <dbReference type="EMBL" id="KAI0043443.1"/>
    </source>
</evidence>
<reference evidence="1" key="2">
    <citation type="journal article" date="2022" name="New Phytol.">
        <title>Evolutionary transition to the ectomycorrhizal habit in the genomes of a hyperdiverse lineage of mushroom-forming fungi.</title>
        <authorList>
            <person name="Looney B."/>
            <person name="Miyauchi S."/>
            <person name="Morin E."/>
            <person name="Drula E."/>
            <person name="Courty P.E."/>
            <person name="Kohler A."/>
            <person name="Kuo A."/>
            <person name="LaButti K."/>
            <person name="Pangilinan J."/>
            <person name="Lipzen A."/>
            <person name="Riley R."/>
            <person name="Andreopoulos W."/>
            <person name="He G."/>
            <person name="Johnson J."/>
            <person name="Nolan M."/>
            <person name="Tritt A."/>
            <person name="Barry K.W."/>
            <person name="Grigoriev I.V."/>
            <person name="Nagy L.G."/>
            <person name="Hibbett D."/>
            <person name="Henrissat B."/>
            <person name="Matheny P.B."/>
            <person name="Labbe J."/>
            <person name="Martin F.M."/>
        </authorList>
    </citation>
    <scope>NUCLEOTIDE SEQUENCE</scope>
    <source>
        <strain evidence="1">FP105234-sp</strain>
    </source>
</reference>
<organism evidence="1 2">
    <name type="scientific">Auriscalpium vulgare</name>
    <dbReference type="NCBI Taxonomy" id="40419"/>
    <lineage>
        <taxon>Eukaryota</taxon>
        <taxon>Fungi</taxon>
        <taxon>Dikarya</taxon>
        <taxon>Basidiomycota</taxon>
        <taxon>Agaricomycotina</taxon>
        <taxon>Agaricomycetes</taxon>
        <taxon>Russulales</taxon>
        <taxon>Auriscalpiaceae</taxon>
        <taxon>Auriscalpium</taxon>
    </lineage>
</organism>
<gene>
    <name evidence="1" type="ORF">FA95DRAFT_1563295</name>
</gene>
<reference evidence="1" key="1">
    <citation type="submission" date="2021-02" db="EMBL/GenBank/DDBJ databases">
        <authorList>
            <consortium name="DOE Joint Genome Institute"/>
            <person name="Ahrendt S."/>
            <person name="Looney B.P."/>
            <person name="Miyauchi S."/>
            <person name="Morin E."/>
            <person name="Drula E."/>
            <person name="Courty P.E."/>
            <person name="Chicoki N."/>
            <person name="Fauchery L."/>
            <person name="Kohler A."/>
            <person name="Kuo A."/>
            <person name="Labutti K."/>
            <person name="Pangilinan J."/>
            <person name="Lipzen A."/>
            <person name="Riley R."/>
            <person name="Andreopoulos W."/>
            <person name="He G."/>
            <person name="Johnson J."/>
            <person name="Barry K.W."/>
            <person name="Grigoriev I.V."/>
            <person name="Nagy L."/>
            <person name="Hibbett D."/>
            <person name="Henrissat B."/>
            <person name="Matheny P.B."/>
            <person name="Labbe J."/>
            <person name="Martin F."/>
        </authorList>
    </citation>
    <scope>NUCLEOTIDE SEQUENCE</scope>
    <source>
        <strain evidence="1">FP105234-sp</strain>
    </source>
</reference>
<dbReference type="EMBL" id="MU276018">
    <property type="protein sequence ID" value="KAI0043443.1"/>
    <property type="molecule type" value="Genomic_DNA"/>
</dbReference>
<proteinExistence type="predicted"/>